<dbReference type="RefSeq" id="WP_089055766.1">
    <property type="nucleotide sequence ID" value="NZ_MUHA01000029.1"/>
</dbReference>
<dbReference type="GO" id="GO:0003700">
    <property type="term" value="F:DNA-binding transcription factor activity"/>
    <property type="evidence" value="ECO:0007669"/>
    <property type="project" value="InterPro"/>
</dbReference>
<keyword evidence="4" id="KW-0804">Transcription</keyword>
<evidence type="ECO:0000256" key="2">
    <source>
        <dbReference type="ARBA" id="ARBA00023015"/>
    </source>
</evidence>
<evidence type="ECO:0000259" key="5">
    <source>
        <dbReference type="PROSITE" id="PS50931"/>
    </source>
</evidence>
<dbReference type="PANTHER" id="PTHR30419:SF29">
    <property type="entry name" value="LYSR-FAMILY TRANSCRIPTIONAL REGULATOR"/>
    <property type="match status" value="1"/>
</dbReference>
<dbReference type="Gene3D" id="1.10.10.10">
    <property type="entry name" value="Winged helix-like DNA-binding domain superfamily/Winged helix DNA-binding domain"/>
    <property type="match status" value="1"/>
</dbReference>
<dbReference type="Gene3D" id="3.40.190.10">
    <property type="entry name" value="Periplasmic binding protein-like II"/>
    <property type="match status" value="2"/>
</dbReference>
<dbReference type="EMBL" id="MUHA01000029">
    <property type="protein sequence ID" value="OXA95869.1"/>
    <property type="molecule type" value="Genomic_DNA"/>
</dbReference>
<comment type="caution">
    <text evidence="6">The sequence shown here is derived from an EMBL/GenBank/DDBJ whole genome shotgun (WGS) entry which is preliminary data.</text>
</comment>
<evidence type="ECO:0000256" key="1">
    <source>
        <dbReference type="ARBA" id="ARBA00009437"/>
    </source>
</evidence>
<accession>A0A226HNF8</accession>
<comment type="similarity">
    <text evidence="1">Belongs to the LysR transcriptional regulatory family.</text>
</comment>
<dbReference type="Pfam" id="PF03466">
    <property type="entry name" value="LysR_substrate"/>
    <property type="match status" value="1"/>
</dbReference>
<dbReference type="InterPro" id="IPR005119">
    <property type="entry name" value="LysR_subst-bd"/>
</dbReference>
<dbReference type="AlphaFoldDB" id="A0A226HNF8"/>
<keyword evidence="7" id="KW-1185">Reference proteome</keyword>
<gene>
    <name evidence="6" type="ORF">B0A75_18555</name>
</gene>
<dbReference type="InterPro" id="IPR036390">
    <property type="entry name" value="WH_DNA-bd_sf"/>
</dbReference>
<evidence type="ECO:0000256" key="3">
    <source>
        <dbReference type="ARBA" id="ARBA00023125"/>
    </source>
</evidence>
<dbReference type="PANTHER" id="PTHR30419">
    <property type="entry name" value="HTH-TYPE TRANSCRIPTIONAL REGULATOR YBHD"/>
    <property type="match status" value="1"/>
</dbReference>
<sequence>MNIQQLEYIVALDKHRHFLKASKACFITQATLSGMIKKFEEELNTSLFDRSKHPVQPTDIGKKIIAQAKIALQETNRIKEIISENTGEIKGDLRIGIIPSLAPYLLPLFIQHFMETYQDVKLIINELTTDKIKEQLKEGTIDVAILAIPLLDKDLKEETLFYEEFYHYGQLNSDTPHKKYIVPEDIDLNGLLLLEEGHCLRNQVINLCELRVKETSTLKLDYQSGSIETLKQMVDLNMGTTILPGLSTLSLNENQKTKVSTFVSPFPVREIGLVYYHHYTKKNIIDALKKVILNTIPETMLFKKDMCIIPIK</sequence>
<dbReference type="InterPro" id="IPR050950">
    <property type="entry name" value="HTH-type_LysR_regulators"/>
</dbReference>
<evidence type="ECO:0000313" key="6">
    <source>
        <dbReference type="EMBL" id="OXA95869.1"/>
    </source>
</evidence>
<dbReference type="CDD" id="cd08411">
    <property type="entry name" value="PBP2_OxyR"/>
    <property type="match status" value="1"/>
</dbReference>
<keyword evidence="3" id="KW-0238">DNA-binding</keyword>
<dbReference type="GO" id="GO:0005829">
    <property type="term" value="C:cytosol"/>
    <property type="evidence" value="ECO:0007669"/>
    <property type="project" value="TreeGrafter"/>
</dbReference>
<dbReference type="Pfam" id="PF00126">
    <property type="entry name" value="HTH_1"/>
    <property type="match status" value="1"/>
</dbReference>
<dbReference type="InterPro" id="IPR000847">
    <property type="entry name" value="LysR_HTH_N"/>
</dbReference>
<dbReference type="Proteomes" id="UP000198336">
    <property type="component" value="Unassembled WGS sequence"/>
</dbReference>
<proteinExistence type="inferred from homology"/>
<feature type="domain" description="HTH lysR-type" evidence="5">
    <location>
        <begin position="1"/>
        <end position="58"/>
    </location>
</feature>
<dbReference type="FunFam" id="1.10.10.10:FF:000001">
    <property type="entry name" value="LysR family transcriptional regulator"/>
    <property type="match status" value="1"/>
</dbReference>
<reference evidence="6 7" key="1">
    <citation type="submission" date="2016-11" db="EMBL/GenBank/DDBJ databases">
        <title>Whole genomes of Flavobacteriaceae.</title>
        <authorList>
            <person name="Stine C."/>
            <person name="Li C."/>
            <person name="Tadesse D."/>
        </authorList>
    </citation>
    <scope>NUCLEOTIDE SEQUENCE [LARGE SCALE GENOMIC DNA]</scope>
    <source>
        <strain evidence="6 7">CCUG 59446</strain>
    </source>
</reference>
<name>A0A226HNF8_9FLAO</name>
<dbReference type="PROSITE" id="PS50931">
    <property type="entry name" value="HTH_LYSR"/>
    <property type="match status" value="1"/>
</dbReference>
<dbReference type="GO" id="GO:0003677">
    <property type="term" value="F:DNA binding"/>
    <property type="evidence" value="ECO:0007669"/>
    <property type="project" value="UniProtKB-KW"/>
</dbReference>
<keyword evidence="2" id="KW-0805">Transcription regulation</keyword>
<organism evidence="6 7">
    <name type="scientific">Flavobacterium oncorhynchi</name>
    <dbReference type="NCBI Taxonomy" id="728056"/>
    <lineage>
        <taxon>Bacteria</taxon>
        <taxon>Pseudomonadati</taxon>
        <taxon>Bacteroidota</taxon>
        <taxon>Flavobacteriia</taxon>
        <taxon>Flavobacteriales</taxon>
        <taxon>Flavobacteriaceae</taxon>
        <taxon>Flavobacterium</taxon>
    </lineage>
</organism>
<evidence type="ECO:0000256" key="4">
    <source>
        <dbReference type="ARBA" id="ARBA00023163"/>
    </source>
</evidence>
<dbReference type="SUPFAM" id="SSF53850">
    <property type="entry name" value="Periplasmic binding protein-like II"/>
    <property type="match status" value="1"/>
</dbReference>
<protein>
    <submittedName>
        <fullName evidence="6">Hydrogen peroxide-inducible genes activator</fullName>
    </submittedName>
</protein>
<evidence type="ECO:0000313" key="7">
    <source>
        <dbReference type="Proteomes" id="UP000198336"/>
    </source>
</evidence>
<dbReference type="InterPro" id="IPR036388">
    <property type="entry name" value="WH-like_DNA-bd_sf"/>
</dbReference>
<dbReference type="SUPFAM" id="SSF46785">
    <property type="entry name" value="Winged helix' DNA-binding domain"/>
    <property type="match status" value="1"/>
</dbReference>